<sequence>MLGDFTIQGLFVNYKNDNTTFGVFAAQSGTAGSETEANNNIWSWVIGDFLYQSYSAEHDGGVNIGYSKGDPTAIAAGVLQYGAIRRENDEVTFFLDGVPSVTSSGLAAPTGGGSSTFNVAASEDSSNAFRGALASLKVNNSALSNAQILEEYEKTLGGRGPALGATGNSGATGETGATGVGVDGATGATGPNGLVSVGFSYLADTTSTAGAGIGAGDVRFDNATQNSATALYIADSTDTPSVDISAFLATV</sequence>
<gene>
    <name evidence="1" type="ORF">S01H1_30442</name>
</gene>
<proteinExistence type="predicted"/>
<name>X0UBB6_9ZZZZ</name>
<dbReference type="AlphaFoldDB" id="X0UBB6"/>
<accession>X0UBB6</accession>
<reference evidence="1" key="1">
    <citation type="journal article" date="2014" name="Front. Microbiol.">
        <title>High frequency of phylogenetically diverse reductive dehalogenase-homologous genes in deep subseafloor sedimentary metagenomes.</title>
        <authorList>
            <person name="Kawai M."/>
            <person name="Futagami T."/>
            <person name="Toyoda A."/>
            <person name="Takaki Y."/>
            <person name="Nishi S."/>
            <person name="Hori S."/>
            <person name="Arai W."/>
            <person name="Tsubouchi T."/>
            <person name="Morono Y."/>
            <person name="Uchiyama I."/>
            <person name="Ito T."/>
            <person name="Fujiyama A."/>
            <person name="Inagaki F."/>
            <person name="Takami H."/>
        </authorList>
    </citation>
    <scope>NUCLEOTIDE SEQUENCE</scope>
    <source>
        <strain evidence="1">Expedition CK06-06</strain>
    </source>
</reference>
<dbReference type="EMBL" id="BARS01018734">
    <property type="protein sequence ID" value="GAF97652.1"/>
    <property type="molecule type" value="Genomic_DNA"/>
</dbReference>
<organism evidence="1">
    <name type="scientific">marine sediment metagenome</name>
    <dbReference type="NCBI Taxonomy" id="412755"/>
    <lineage>
        <taxon>unclassified sequences</taxon>
        <taxon>metagenomes</taxon>
        <taxon>ecological metagenomes</taxon>
    </lineage>
</organism>
<dbReference type="SUPFAM" id="SSF49899">
    <property type="entry name" value="Concanavalin A-like lectins/glucanases"/>
    <property type="match status" value="1"/>
</dbReference>
<protein>
    <recommendedName>
        <fullName evidence="2">LamG-like jellyroll fold domain-containing protein</fullName>
    </recommendedName>
</protein>
<dbReference type="Gene3D" id="2.60.120.200">
    <property type="match status" value="1"/>
</dbReference>
<feature type="non-terminal residue" evidence="1">
    <location>
        <position position="251"/>
    </location>
</feature>
<dbReference type="Pfam" id="PF13385">
    <property type="entry name" value="Laminin_G_3"/>
    <property type="match status" value="1"/>
</dbReference>
<evidence type="ECO:0000313" key="1">
    <source>
        <dbReference type="EMBL" id="GAF97652.1"/>
    </source>
</evidence>
<comment type="caution">
    <text evidence="1">The sequence shown here is derived from an EMBL/GenBank/DDBJ whole genome shotgun (WGS) entry which is preliminary data.</text>
</comment>
<evidence type="ECO:0008006" key="2">
    <source>
        <dbReference type="Google" id="ProtNLM"/>
    </source>
</evidence>
<dbReference type="InterPro" id="IPR013320">
    <property type="entry name" value="ConA-like_dom_sf"/>
</dbReference>